<evidence type="ECO:0000313" key="2">
    <source>
        <dbReference type="EMBL" id="MQM14655.1"/>
    </source>
</evidence>
<feature type="compositionally biased region" description="Low complexity" evidence="1">
    <location>
        <begin position="73"/>
        <end position="82"/>
    </location>
</feature>
<accession>A0A843X6T3</accession>
<comment type="caution">
    <text evidence="2">The sequence shown here is derived from an EMBL/GenBank/DDBJ whole genome shotgun (WGS) entry which is preliminary data.</text>
</comment>
<dbReference type="EMBL" id="NMUH01006178">
    <property type="protein sequence ID" value="MQM14655.1"/>
    <property type="molecule type" value="Genomic_DNA"/>
</dbReference>
<organism evidence="2 3">
    <name type="scientific">Colocasia esculenta</name>
    <name type="common">Wild taro</name>
    <name type="synonym">Arum esculentum</name>
    <dbReference type="NCBI Taxonomy" id="4460"/>
    <lineage>
        <taxon>Eukaryota</taxon>
        <taxon>Viridiplantae</taxon>
        <taxon>Streptophyta</taxon>
        <taxon>Embryophyta</taxon>
        <taxon>Tracheophyta</taxon>
        <taxon>Spermatophyta</taxon>
        <taxon>Magnoliopsida</taxon>
        <taxon>Liliopsida</taxon>
        <taxon>Araceae</taxon>
        <taxon>Aroideae</taxon>
        <taxon>Colocasieae</taxon>
        <taxon>Colocasia</taxon>
    </lineage>
</organism>
<evidence type="ECO:0000256" key="1">
    <source>
        <dbReference type="SAM" id="MobiDB-lite"/>
    </source>
</evidence>
<evidence type="ECO:0000313" key="3">
    <source>
        <dbReference type="Proteomes" id="UP000652761"/>
    </source>
</evidence>
<sequence length="82" mass="8942">MSVTEVVVVNNSNLRGPLIPVWVPPSTMGFALSGSPFVTSTNWRAIPYPGTEPQRRWGSLLPAPPRPPPLFFPPTSRSPPHV</sequence>
<protein>
    <submittedName>
        <fullName evidence="2">Uncharacterized protein</fullName>
    </submittedName>
</protein>
<feature type="region of interest" description="Disordered" evidence="1">
    <location>
        <begin position="54"/>
        <end position="82"/>
    </location>
</feature>
<dbReference type="AlphaFoldDB" id="A0A843X6T3"/>
<reference evidence="2" key="1">
    <citation type="submission" date="2017-07" db="EMBL/GenBank/DDBJ databases">
        <title>Taro Niue Genome Assembly and Annotation.</title>
        <authorList>
            <person name="Atibalentja N."/>
            <person name="Keating K."/>
            <person name="Fields C.J."/>
        </authorList>
    </citation>
    <scope>NUCLEOTIDE SEQUENCE</scope>
    <source>
        <strain evidence="2">Niue_2</strain>
        <tissue evidence="2">Leaf</tissue>
    </source>
</reference>
<proteinExistence type="predicted"/>
<dbReference type="Proteomes" id="UP000652761">
    <property type="component" value="Unassembled WGS sequence"/>
</dbReference>
<feature type="compositionally biased region" description="Pro residues" evidence="1">
    <location>
        <begin position="62"/>
        <end position="72"/>
    </location>
</feature>
<gene>
    <name evidence="2" type="ORF">Taro_047590</name>
</gene>
<keyword evidence="3" id="KW-1185">Reference proteome</keyword>
<name>A0A843X6T3_COLES</name>